<dbReference type="InterPro" id="IPR001845">
    <property type="entry name" value="HTH_ArsR_DNA-bd_dom"/>
</dbReference>
<dbReference type="NCBIfam" id="NF033788">
    <property type="entry name" value="HTH_metalloreg"/>
    <property type="match status" value="1"/>
</dbReference>
<dbReference type="PANTHER" id="PTHR43132:SF2">
    <property type="entry name" value="ARSENICAL RESISTANCE OPERON REPRESSOR ARSR-RELATED"/>
    <property type="match status" value="1"/>
</dbReference>
<dbReference type="PROSITE" id="PS50987">
    <property type="entry name" value="HTH_ARSR_2"/>
    <property type="match status" value="1"/>
</dbReference>
<dbReference type="GO" id="GO:0003700">
    <property type="term" value="F:DNA-binding transcription factor activity"/>
    <property type="evidence" value="ECO:0007669"/>
    <property type="project" value="InterPro"/>
</dbReference>
<dbReference type="InterPro" id="IPR036390">
    <property type="entry name" value="WH_DNA-bd_sf"/>
</dbReference>
<gene>
    <name evidence="5" type="ordered locus">DvMF_2392</name>
</gene>
<accession>B8DIN5</accession>
<dbReference type="InterPro" id="IPR051011">
    <property type="entry name" value="Metal_resp_trans_reg"/>
</dbReference>
<dbReference type="SUPFAM" id="SSF46785">
    <property type="entry name" value="Winged helix' DNA-binding domain"/>
    <property type="match status" value="1"/>
</dbReference>
<feature type="domain" description="HTH arsR-type" evidence="4">
    <location>
        <begin position="1"/>
        <end position="95"/>
    </location>
</feature>
<dbReference type="KEGG" id="dvm:DvMF_2392"/>
<proteinExistence type="predicted"/>
<dbReference type="SMART" id="SM00418">
    <property type="entry name" value="HTH_ARSR"/>
    <property type="match status" value="1"/>
</dbReference>
<sequence>METKHAVTLFEALSSGTRLELFRLLIRHAPEGLVAGDIARLLGISASNLSFHLKALVHAGLITVEKEGKFLRYRAEIPLMLDLIAYLTSECCSGNPEQCQNFRKASKVVPQVLPENA</sequence>
<dbReference type="InterPro" id="IPR011991">
    <property type="entry name" value="ArsR-like_HTH"/>
</dbReference>
<dbReference type="EMBL" id="CP001197">
    <property type="protein sequence ID" value="ACL09333.1"/>
    <property type="molecule type" value="Genomic_DNA"/>
</dbReference>
<dbReference type="CDD" id="cd00090">
    <property type="entry name" value="HTH_ARSR"/>
    <property type="match status" value="1"/>
</dbReference>
<dbReference type="eggNOG" id="COG0640">
    <property type="taxonomic scope" value="Bacteria"/>
</dbReference>
<dbReference type="InterPro" id="IPR036388">
    <property type="entry name" value="WH-like_DNA-bd_sf"/>
</dbReference>
<dbReference type="GO" id="GO:0003677">
    <property type="term" value="F:DNA binding"/>
    <property type="evidence" value="ECO:0007669"/>
    <property type="project" value="UniProtKB-KW"/>
</dbReference>
<keyword evidence="1" id="KW-0805">Transcription regulation</keyword>
<dbReference type="PANTHER" id="PTHR43132">
    <property type="entry name" value="ARSENICAL RESISTANCE OPERON REPRESSOR ARSR-RELATED"/>
    <property type="match status" value="1"/>
</dbReference>
<dbReference type="Gene3D" id="1.10.10.10">
    <property type="entry name" value="Winged helix-like DNA-binding domain superfamily/Winged helix DNA-binding domain"/>
    <property type="match status" value="1"/>
</dbReference>
<evidence type="ECO:0000259" key="4">
    <source>
        <dbReference type="PROSITE" id="PS50987"/>
    </source>
</evidence>
<dbReference type="AlphaFoldDB" id="B8DIN5"/>
<dbReference type="HOGENOM" id="CLU_097806_2_2_7"/>
<dbReference type="OrthoDB" id="5297460at2"/>
<keyword evidence="3" id="KW-0804">Transcription</keyword>
<protein>
    <submittedName>
        <fullName evidence="5">Transcriptional regulator, ArsR family</fullName>
    </submittedName>
</protein>
<name>B8DIN5_NITV9</name>
<evidence type="ECO:0000313" key="5">
    <source>
        <dbReference type="EMBL" id="ACL09333.1"/>
    </source>
</evidence>
<dbReference type="Pfam" id="PF12840">
    <property type="entry name" value="HTH_20"/>
    <property type="match status" value="1"/>
</dbReference>
<dbReference type="PRINTS" id="PR00778">
    <property type="entry name" value="HTHARSR"/>
</dbReference>
<evidence type="ECO:0000256" key="3">
    <source>
        <dbReference type="ARBA" id="ARBA00023163"/>
    </source>
</evidence>
<keyword evidence="2" id="KW-0238">DNA-binding</keyword>
<dbReference type="STRING" id="883.DvMF_2392"/>
<organism evidence="5">
    <name type="scientific">Nitratidesulfovibrio vulgaris (strain DSM 19637 / Miyazaki F)</name>
    <name type="common">Desulfovibrio vulgaris</name>
    <dbReference type="NCBI Taxonomy" id="883"/>
    <lineage>
        <taxon>Bacteria</taxon>
        <taxon>Pseudomonadati</taxon>
        <taxon>Thermodesulfobacteriota</taxon>
        <taxon>Desulfovibrionia</taxon>
        <taxon>Desulfovibrionales</taxon>
        <taxon>Desulfovibrionaceae</taxon>
        <taxon>Nitratidesulfovibrio</taxon>
    </lineage>
</organism>
<evidence type="ECO:0000256" key="2">
    <source>
        <dbReference type="ARBA" id="ARBA00023125"/>
    </source>
</evidence>
<evidence type="ECO:0000256" key="1">
    <source>
        <dbReference type="ARBA" id="ARBA00023015"/>
    </source>
</evidence>
<reference evidence="5" key="1">
    <citation type="submission" date="2008-10" db="EMBL/GenBank/DDBJ databases">
        <title>Complete sequence of Desulfovibrio vulgaris str. 'Miyazaki F'.</title>
        <authorList>
            <person name="Lucas S."/>
            <person name="Copeland A."/>
            <person name="Lapidus A."/>
            <person name="Glavina del Rio T."/>
            <person name="Dalin E."/>
            <person name="Tice H."/>
            <person name="Bruce D."/>
            <person name="Goodwin L."/>
            <person name="Pitluck S."/>
            <person name="Sims D."/>
            <person name="Brettin T."/>
            <person name="Detter J.C."/>
            <person name="Han C."/>
            <person name="Larimer F."/>
            <person name="Land M."/>
            <person name="Hauser L."/>
            <person name="Kyrpides N."/>
            <person name="Mikhailova N."/>
            <person name="Hazen T.C."/>
            <person name="Richardson P."/>
        </authorList>
    </citation>
    <scope>NUCLEOTIDE SEQUENCE</scope>
    <source>
        <strain evidence="5">Miyazaki F</strain>
    </source>
</reference>